<keyword evidence="3" id="KW-1185">Reference proteome</keyword>
<dbReference type="GO" id="GO:0005175">
    <property type="term" value="F:CD27 receptor binding"/>
    <property type="evidence" value="ECO:0007669"/>
    <property type="project" value="TreeGrafter"/>
</dbReference>
<keyword evidence="1" id="KW-0732">Signal</keyword>
<dbReference type="AlphaFoldDB" id="A0A7M4FFP3"/>
<evidence type="ECO:0000256" key="1">
    <source>
        <dbReference type="SAM" id="SignalP"/>
    </source>
</evidence>
<dbReference type="OMA" id="CNSCAMF"/>
<feature type="signal peptide" evidence="1">
    <location>
        <begin position="1"/>
        <end position="18"/>
    </location>
</feature>
<organism evidence="2 3">
    <name type="scientific">Crocodylus porosus</name>
    <name type="common">Saltwater crocodile</name>
    <name type="synonym">Estuarine crocodile</name>
    <dbReference type="NCBI Taxonomy" id="8502"/>
    <lineage>
        <taxon>Eukaryota</taxon>
        <taxon>Metazoa</taxon>
        <taxon>Chordata</taxon>
        <taxon>Craniata</taxon>
        <taxon>Vertebrata</taxon>
        <taxon>Euteleostomi</taxon>
        <taxon>Archelosauria</taxon>
        <taxon>Archosauria</taxon>
        <taxon>Crocodylia</taxon>
        <taxon>Longirostres</taxon>
        <taxon>Crocodylidae</taxon>
        <taxon>Crocodylus</taxon>
    </lineage>
</organism>
<dbReference type="Pfam" id="PF05458">
    <property type="entry name" value="Siva"/>
    <property type="match status" value="1"/>
</dbReference>
<feature type="chain" id="PRO_5029661279" evidence="1">
    <location>
        <begin position="19"/>
        <end position="84"/>
    </location>
</feature>
<protein>
    <submittedName>
        <fullName evidence="2">SIVA1 apoptosis inducing factor</fullName>
    </submittedName>
</protein>
<accession>A0A7M4FFP3</accession>
<dbReference type="Ensembl" id="ENSCPRT00005026781.1">
    <property type="protein sequence ID" value="ENSCPRP00005022925.1"/>
    <property type="gene ID" value="ENSCPRG00005015958.1"/>
</dbReference>
<dbReference type="PANTHER" id="PTHR14365">
    <property type="entry name" value="APOPTOSIS REGULATORY PROTEIN SIVA"/>
    <property type="match status" value="1"/>
</dbReference>
<proteinExistence type="predicted"/>
<sequence>MGFFVCLFFFSQIAPPMGVSKACSSCVRTVDIKEVCTQCDRLICQHCRKLCSCCNAVICSMCCTIDYSDVGEQVLCSGCSMFEV</sequence>
<gene>
    <name evidence="2" type="primary">SIVA1</name>
</gene>
<dbReference type="GeneTree" id="ENSGT01050000245480"/>
<dbReference type="GO" id="GO:0097191">
    <property type="term" value="P:extrinsic apoptotic signaling pathway"/>
    <property type="evidence" value="ECO:0007669"/>
    <property type="project" value="TreeGrafter"/>
</dbReference>
<name>A0A7M4FFP3_CROPO</name>
<reference evidence="2" key="1">
    <citation type="submission" date="2025-08" db="UniProtKB">
        <authorList>
            <consortium name="Ensembl"/>
        </authorList>
    </citation>
    <scope>IDENTIFICATION</scope>
</reference>
<dbReference type="PANTHER" id="PTHR14365:SF1">
    <property type="entry name" value="APOPTOSIS REGULATORY PROTEIN SIVA"/>
    <property type="match status" value="1"/>
</dbReference>
<dbReference type="InterPro" id="IPR022773">
    <property type="entry name" value="Siva"/>
</dbReference>
<evidence type="ECO:0000313" key="2">
    <source>
        <dbReference type="Ensembl" id="ENSCPRP00005022925.1"/>
    </source>
</evidence>
<dbReference type="Proteomes" id="UP000594220">
    <property type="component" value="Unplaced"/>
</dbReference>
<evidence type="ECO:0000313" key="3">
    <source>
        <dbReference type="Proteomes" id="UP000594220"/>
    </source>
</evidence>
<reference evidence="2" key="2">
    <citation type="submission" date="2025-09" db="UniProtKB">
        <authorList>
            <consortium name="Ensembl"/>
        </authorList>
    </citation>
    <scope>IDENTIFICATION</scope>
</reference>